<keyword evidence="3" id="KW-0813">Transport</keyword>
<evidence type="ECO:0000256" key="2">
    <source>
        <dbReference type="ARBA" id="ARBA00009023"/>
    </source>
</evidence>
<dbReference type="NCBIfam" id="TIGR00787">
    <property type="entry name" value="dctP"/>
    <property type="match status" value="1"/>
</dbReference>
<dbReference type="InterPro" id="IPR018389">
    <property type="entry name" value="DctP_fam"/>
</dbReference>
<dbReference type="HOGENOM" id="CLU_036176_1_0_6"/>
<dbReference type="EMBL" id="AEVO01000011">
    <property type="protein sequence ID" value="EFY07885.1"/>
    <property type="molecule type" value="Genomic_DNA"/>
</dbReference>
<reference evidence="6 7" key="1">
    <citation type="submission" date="2011-01" db="EMBL/GenBank/DDBJ databases">
        <authorList>
            <person name="Weinstock G."/>
            <person name="Sodergren E."/>
            <person name="Clifton S."/>
            <person name="Fulton L."/>
            <person name="Fulton B."/>
            <person name="Courtney L."/>
            <person name="Fronick C."/>
            <person name="Harrison M."/>
            <person name="Strong C."/>
            <person name="Farmer C."/>
            <person name="Delahaunty K."/>
            <person name="Markovic C."/>
            <person name="Hall O."/>
            <person name="Minx P."/>
            <person name="Tomlinson C."/>
            <person name="Mitreva M."/>
            <person name="Hou S."/>
            <person name="Chen J."/>
            <person name="Wollam A."/>
            <person name="Pepin K.H."/>
            <person name="Johnson M."/>
            <person name="Bhonagiri V."/>
            <person name="Zhang X."/>
            <person name="Suruliraj S."/>
            <person name="Warren W."/>
            <person name="Chinwalla A."/>
            <person name="Mardis E.R."/>
            <person name="Wilson R.K."/>
        </authorList>
    </citation>
    <scope>NUCLEOTIDE SEQUENCE [LARGE SCALE GENOMIC DNA]</scope>
    <source>
        <strain evidence="7">DSM 22608 / JCM 16073 / KCTC 15190 / YIT 12066</strain>
    </source>
</reference>
<proteinExistence type="inferred from homology"/>
<keyword evidence="7" id="KW-1185">Reference proteome</keyword>
<dbReference type="Gene3D" id="3.40.190.170">
    <property type="entry name" value="Bacterial extracellular solute-binding protein, family 7"/>
    <property type="match status" value="1"/>
</dbReference>
<dbReference type="PANTHER" id="PTHR33376:SF4">
    <property type="entry name" value="SIALIC ACID-BINDING PERIPLASMIC PROTEIN SIAP"/>
    <property type="match status" value="1"/>
</dbReference>
<dbReference type="GO" id="GO:0055085">
    <property type="term" value="P:transmembrane transport"/>
    <property type="evidence" value="ECO:0007669"/>
    <property type="project" value="InterPro"/>
</dbReference>
<dbReference type="NCBIfam" id="NF037995">
    <property type="entry name" value="TRAP_S1"/>
    <property type="match status" value="1"/>
</dbReference>
<dbReference type="GO" id="GO:0030288">
    <property type="term" value="C:outer membrane-bounded periplasmic space"/>
    <property type="evidence" value="ECO:0007669"/>
    <property type="project" value="InterPro"/>
</dbReference>
<dbReference type="RefSeq" id="WP_009142527.1">
    <property type="nucleotide sequence ID" value="NZ_GL830949.1"/>
</dbReference>
<gene>
    <name evidence="6" type="ORF">HMPREF9444_00302</name>
</gene>
<organism evidence="6 7">
    <name type="scientific">Succinatimonas hippei (strain DSM 22608 / JCM 16073 / KCTC 15190 / YIT 12066)</name>
    <dbReference type="NCBI Taxonomy" id="762983"/>
    <lineage>
        <taxon>Bacteria</taxon>
        <taxon>Pseudomonadati</taxon>
        <taxon>Pseudomonadota</taxon>
        <taxon>Gammaproteobacteria</taxon>
        <taxon>Aeromonadales</taxon>
        <taxon>Succinivibrionaceae</taxon>
        <taxon>Succinatimonas</taxon>
    </lineage>
</organism>
<evidence type="ECO:0000256" key="3">
    <source>
        <dbReference type="ARBA" id="ARBA00022448"/>
    </source>
</evidence>
<dbReference type="PIRSF" id="PIRSF006470">
    <property type="entry name" value="DctB"/>
    <property type="match status" value="1"/>
</dbReference>
<dbReference type="eggNOG" id="COG1638">
    <property type="taxonomic scope" value="Bacteria"/>
</dbReference>
<dbReference type="STRING" id="762983.HMPREF9444_00302"/>
<protein>
    <submittedName>
        <fullName evidence="6">TRAP transporter solute receptor, DctP family</fullName>
    </submittedName>
</protein>
<dbReference type="AlphaFoldDB" id="E8LHY9"/>
<sequence>MKKFVATLLAASLGLAVAGTASATTLNVSVPDADNSYIYAAAQEFTRRAAEYSNGSLEMKVFPNGSLYGGDANAAVSSVGNGSLDVVILAASLYASFNPEFYVLSVPYLFDNTKQLQDYINSEDGVKLFNSVEEMGITCLGRWTRSFRQVTNSKHPVNQPEDLQGLVLRTPSNSLYVEFFKACGANVTPMNFSEVYNALQLATLDGQENPIDVPATSNFYEVQKYVSMTNHIADAWVVGMNTEKLKSLSEEEQQALAKAATECQQWYVDYQATRDGEMLKLLTDNGMQANEIPAEGMAKFVAVSQKLYPEFKKLVGNDALFDAAVKFCGKAQ</sequence>
<comment type="caution">
    <text evidence="6">The sequence shown here is derived from an EMBL/GenBank/DDBJ whole genome shotgun (WGS) entry which is preliminary data.</text>
</comment>
<dbReference type="CDD" id="cd13678">
    <property type="entry name" value="PBP2_TRAP_DctP10"/>
    <property type="match status" value="1"/>
</dbReference>
<keyword evidence="4 5" id="KW-0732">Signal</keyword>
<feature type="chain" id="PRO_5003227236" evidence="5">
    <location>
        <begin position="24"/>
        <end position="332"/>
    </location>
</feature>
<accession>E8LHY9</accession>
<dbReference type="OrthoDB" id="9771186at2"/>
<dbReference type="Proteomes" id="UP000018458">
    <property type="component" value="Unassembled WGS sequence"/>
</dbReference>
<dbReference type="Pfam" id="PF03480">
    <property type="entry name" value="DctP"/>
    <property type="match status" value="1"/>
</dbReference>
<feature type="signal peptide" evidence="5">
    <location>
        <begin position="1"/>
        <end position="23"/>
    </location>
</feature>
<name>E8LHY9_SUCHY</name>
<evidence type="ECO:0000256" key="5">
    <source>
        <dbReference type="SAM" id="SignalP"/>
    </source>
</evidence>
<evidence type="ECO:0000256" key="1">
    <source>
        <dbReference type="ARBA" id="ARBA00004196"/>
    </source>
</evidence>
<evidence type="ECO:0000313" key="7">
    <source>
        <dbReference type="Proteomes" id="UP000018458"/>
    </source>
</evidence>
<comment type="similarity">
    <text evidence="2">Belongs to the bacterial solute-binding protein 7 family.</text>
</comment>
<keyword evidence="6" id="KW-0675">Receptor</keyword>
<evidence type="ECO:0000256" key="4">
    <source>
        <dbReference type="ARBA" id="ARBA00022729"/>
    </source>
</evidence>
<evidence type="ECO:0000313" key="6">
    <source>
        <dbReference type="EMBL" id="EFY07885.1"/>
    </source>
</evidence>
<comment type="subcellular location">
    <subcellularLocation>
        <location evidence="1">Cell envelope</location>
    </subcellularLocation>
</comment>
<dbReference type="InterPro" id="IPR004682">
    <property type="entry name" value="TRAP_DctP"/>
</dbReference>
<dbReference type="InterPro" id="IPR038404">
    <property type="entry name" value="TRAP_DctP_sf"/>
</dbReference>
<dbReference type="PANTHER" id="PTHR33376">
    <property type="match status" value="1"/>
</dbReference>